<proteinExistence type="predicted"/>
<name>A0AAV4AQ58_9GAST</name>
<evidence type="ECO:0000313" key="1">
    <source>
        <dbReference type="EMBL" id="GFO09919.1"/>
    </source>
</evidence>
<dbReference type="Proteomes" id="UP000735302">
    <property type="component" value="Unassembled WGS sequence"/>
</dbReference>
<dbReference type="EMBL" id="BLXT01004129">
    <property type="protein sequence ID" value="GFO09919.1"/>
    <property type="molecule type" value="Genomic_DNA"/>
</dbReference>
<reference evidence="1 2" key="1">
    <citation type="journal article" date="2021" name="Elife">
        <title>Chloroplast acquisition without the gene transfer in kleptoplastic sea slugs, Plakobranchus ocellatus.</title>
        <authorList>
            <person name="Maeda T."/>
            <person name="Takahashi S."/>
            <person name="Yoshida T."/>
            <person name="Shimamura S."/>
            <person name="Takaki Y."/>
            <person name="Nagai Y."/>
            <person name="Toyoda A."/>
            <person name="Suzuki Y."/>
            <person name="Arimoto A."/>
            <person name="Ishii H."/>
            <person name="Satoh N."/>
            <person name="Nishiyama T."/>
            <person name="Hasebe M."/>
            <person name="Maruyama T."/>
            <person name="Minagawa J."/>
            <person name="Obokata J."/>
            <person name="Shigenobu S."/>
        </authorList>
    </citation>
    <scope>NUCLEOTIDE SEQUENCE [LARGE SCALE GENOMIC DNA]</scope>
</reference>
<evidence type="ECO:0000313" key="2">
    <source>
        <dbReference type="Proteomes" id="UP000735302"/>
    </source>
</evidence>
<sequence length="131" mass="15606">MDPKCYCVKTVLEEFPPEEEPQVIIAKDSTSALDACLTAKTVPLSIAERRLNKMEPVKLFKNRVDRVWHKRYNYVLPEDEQFEIQPIDEIQYRDEGECWPLILHRLVIFTLWSISVHRRKRMLSLLFYIAL</sequence>
<protein>
    <submittedName>
        <fullName evidence="1">Uncharacterized protein</fullName>
    </submittedName>
</protein>
<organism evidence="1 2">
    <name type="scientific">Plakobranchus ocellatus</name>
    <dbReference type="NCBI Taxonomy" id="259542"/>
    <lineage>
        <taxon>Eukaryota</taxon>
        <taxon>Metazoa</taxon>
        <taxon>Spiralia</taxon>
        <taxon>Lophotrochozoa</taxon>
        <taxon>Mollusca</taxon>
        <taxon>Gastropoda</taxon>
        <taxon>Heterobranchia</taxon>
        <taxon>Euthyneura</taxon>
        <taxon>Panpulmonata</taxon>
        <taxon>Sacoglossa</taxon>
        <taxon>Placobranchoidea</taxon>
        <taxon>Plakobranchidae</taxon>
        <taxon>Plakobranchus</taxon>
    </lineage>
</organism>
<dbReference type="AlphaFoldDB" id="A0AAV4AQ58"/>
<accession>A0AAV4AQ58</accession>
<keyword evidence="2" id="KW-1185">Reference proteome</keyword>
<gene>
    <name evidence="1" type="ORF">PoB_003642400</name>
</gene>
<comment type="caution">
    <text evidence="1">The sequence shown here is derived from an EMBL/GenBank/DDBJ whole genome shotgun (WGS) entry which is preliminary data.</text>
</comment>